<feature type="chain" id="PRO_5038982636" evidence="1">
    <location>
        <begin position="19"/>
        <end position="169"/>
    </location>
</feature>
<dbReference type="OrthoDB" id="73040at2"/>
<dbReference type="AlphaFoldDB" id="A0A1M7E224"/>
<dbReference type="Pfam" id="PF21172">
    <property type="entry name" value="CueP"/>
    <property type="match status" value="1"/>
</dbReference>
<dbReference type="RefSeq" id="WP_072709139.1">
    <property type="nucleotide sequence ID" value="NZ_FRCF01000003.1"/>
</dbReference>
<reference evidence="2 3" key="1">
    <citation type="submission" date="2016-11" db="EMBL/GenBank/DDBJ databases">
        <authorList>
            <person name="Jaros S."/>
            <person name="Januszkiewicz K."/>
            <person name="Wedrychowicz H."/>
        </authorList>
    </citation>
    <scope>NUCLEOTIDE SEQUENCE [LARGE SCALE GENOMIC DNA]</scope>
    <source>
        <strain evidence="2 3">DSM 16010</strain>
    </source>
</reference>
<evidence type="ECO:0000313" key="2">
    <source>
        <dbReference type="EMBL" id="SHL85782.1"/>
    </source>
</evidence>
<dbReference type="Gene3D" id="2.60.40.3700">
    <property type="match status" value="1"/>
</dbReference>
<dbReference type="NCBIfam" id="NF038094">
    <property type="entry name" value="CueP_fam"/>
    <property type="match status" value="1"/>
</dbReference>
<dbReference type="Proteomes" id="UP000184206">
    <property type="component" value="Unassembled WGS sequence"/>
</dbReference>
<proteinExistence type="predicted"/>
<name>A0A1M7E224_9BACL</name>
<accession>A0A1M7E224</accession>
<evidence type="ECO:0000256" key="1">
    <source>
        <dbReference type="SAM" id="SignalP"/>
    </source>
</evidence>
<feature type="signal peptide" evidence="1">
    <location>
        <begin position="1"/>
        <end position="18"/>
    </location>
</feature>
<protein>
    <submittedName>
        <fullName evidence="2">Uncharacterized protein</fullName>
    </submittedName>
</protein>
<dbReference type="EMBL" id="FRCF01000003">
    <property type="protein sequence ID" value="SHL85782.1"/>
    <property type="molecule type" value="Genomic_DNA"/>
</dbReference>
<evidence type="ECO:0000313" key="3">
    <source>
        <dbReference type="Proteomes" id="UP000184206"/>
    </source>
</evidence>
<keyword evidence="1" id="KW-0732">Signal</keyword>
<organism evidence="2 3">
    <name type="scientific">Lacicoccus alkaliphilus DSM 16010</name>
    <dbReference type="NCBI Taxonomy" id="1123231"/>
    <lineage>
        <taxon>Bacteria</taxon>
        <taxon>Bacillati</taxon>
        <taxon>Bacillota</taxon>
        <taxon>Bacilli</taxon>
        <taxon>Bacillales</taxon>
        <taxon>Salinicoccaceae</taxon>
        <taxon>Lacicoccus</taxon>
    </lineage>
</organism>
<dbReference type="PROSITE" id="PS51257">
    <property type="entry name" value="PROKAR_LIPOPROTEIN"/>
    <property type="match status" value="1"/>
</dbReference>
<gene>
    <name evidence="2" type="ORF">SAMN02745189_01071</name>
</gene>
<sequence>MKILLMPLLLLVMVTAGCSDDSSAENSAEDVKAYVSELSGSNEAEAASIDHEKLYVEDAGVETFHELPEDEFFVSFAPYLTTTHPCEVHSLTGCQGEMVEEDIDVKIVDGDGTVHLDETITTMENGFVDLWLPRDEKYTMTIDYQGKSLESEFSTYAGDSTCLTELQLK</sequence>
<dbReference type="InterPro" id="IPR047808">
    <property type="entry name" value="CueP-like"/>
</dbReference>
<dbReference type="STRING" id="1123231.SAMN02745189_01071"/>
<keyword evidence="3" id="KW-1185">Reference proteome</keyword>